<keyword evidence="1" id="KW-1133">Transmembrane helix</keyword>
<dbReference type="AlphaFoldDB" id="A0A4R1PST8"/>
<dbReference type="InterPro" id="IPR032820">
    <property type="entry name" value="ATPase_put"/>
</dbReference>
<dbReference type="EMBL" id="SLUI01000019">
    <property type="protein sequence ID" value="TCL32998.1"/>
    <property type="molecule type" value="Genomic_DNA"/>
</dbReference>
<keyword evidence="3" id="KW-1185">Reference proteome</keyword>
<dbReference type="Proteomes" id="UP000295063">
    <property type="component" value="Unassembled WGS sequence"/>
</dbReference>
<feature type="transmembrane region" description="Helical" evidence="1">
    <location>
        <begin position="44"/>
        <end position="64"/>
    </location>
</feature>
<dbReference type="OrthoDB" id="1683450at2"/>
<organism evidence="2 3">
    <name type="scientific">Anaerospora hongkongensis</name>
    <dbReference type="NCBI Taxonomy" id="244830"/>
    <lineage>
        <taxon>Bacteria</taxon>
        <taxon>Bacillati</taxon>
        <taxon>Bacillota</taxon>
        <taxon>Negativicutes</taxon>
        <taxon>Selenomonadales</taxon>
        <taxon>Sporomusaceae</taxon>
        <taxon>Anaerospora</taxon>
    </lineage>
</organism>
<dbReference type="RefSeq" id="WP_132083252.1">
    <property type="nucleotide sequence ID" value="NZ_DAIMLW010000024.1"/>
</dbReference>
<reference evidence="2 3" key="1">
    <citation type="submission" date="2019-03" db="EMBL/GenBank/DDBJ databases">
        <title>Genomic Encyclopedia of Type Strains, Phase IV (KMG-IV): sequencing the most valuable type-strain genomes for metagenomic binning, comparative biology and taxonomic classification.</title>
        <authorList>
            <person name="Goeker M."/>
        </authorList>
    </citation>
    <scope>NUCLEOTIDE SEQUENCE [LARGE SCALE GENOMIC DNA]</scope>
    <source>
        <strain evidence="2 3">DSM 15969</strain>
    </source>
</reference>
<name>A0A4R1PST8_9FIRM</name>
<keyword evidence="1" id="KW-0812">Transmembrane</keyword>
<feature type="transmembrane region" description="Helical" evidence="1">
    <location>
        <begin position="9"/>
        <end position="32"/>
    </location>
</feature>
<protein>
    <submittedName>
        <fullName evidence="2">ATP synthase protein I</fullName>
    </submittedName>
</protein>
<gene>
    <name evidence="2" type="ORF">EV210_11975</name>
</gene>
<accession>A0A4R1PST8</accession>
<sequence>MENKDREQLYAAISMVGSMGLSMVAAIAVGLFLGRVCDNWLASYPWGAIGGIVLGMLAGIWSIYKRAMENKSNE</sequence>
<evidence type="ECO:0000313" key="3">
    <source>
        <dbReference type="Proteomes" id="UP000295063"/>
    </source>
</evidence>
<dbReference type="Pfam" id="PF09527">
    <property type="entry name" value="ATPase_gene1"/>
    <property type="match status" value="1"/>
</dbReference>
<keyword evidence="1" id="KW-0472">Membrane</keyword>
<comment type="caution">
    <text evidence="2">The sequence shown here is derived from an EMBL/GenBank/DDBJ whole genome shotgun (WGS) entry which is preliminary data.</text>
</comment>
<evidence type="ECO:0000313" key="2">
    <source>
        <dbReference type="EMBL" id="TCL32998.1"/>
    </source>
</evidence>
<evidence type="ECO:0000256" key="1">
    <source>
        <dbReference type="SAM" id="Phobius"/>
    </source>
</evidence>
<proteinExistence type="predicted"/>